<sequence>MENHRNSSAQIGLFGAAGAAGQSIAAALGARGVRYRAIGRSRQALEAAFGDDPHADIAIWDPQDPSSVEAAAAGLQTAIYLVGVPYDRFAMHPQLMRNTLAGLNAAGVQRLILIGTVYPYGRPRHNPVTETHPRDPHTFKGRMRLEQEALVLNAHGRDGLATLVLRLPDFYGPGVERSFLHGVFEGAARGGRAQMIGPIDTPHEFIFMPDLGPVVATLANTPAAYGRVLHLAGAGTITPREIATRAYALAGRPPKLMVAGKTTLRVLGLFNPMMRELVEMHYLLTEPVVLDDTALQALIGPISKTSYDEGIRLAFAAAKRALSLHAKARA</sequence>
<reference evidence="2 3" key="1">
    <citation type="submission" date="2020-04" db="EMBL/GenBank/DDBJ databases">
        <authorList>
            <person name="De Canck E."/>
        </authorList>
    </citation>
    <scope>NUCLEOTIDE SEQUENCE [LARGE SCALE GENOMIC DNA]</scope>
    <source>
        <strain evidence="2 3">LMG 29739</strain>
    </source>
</reference>
<dbReference type="InterPro" id="IPR001509">
    <property type="entry name" value="Epimerase_deHydtase"/>
</dbReference>
<dbReference type="InterPro" id="IPR051783">
    <property type="entry name" value="NAD(P)-dependent_oxidoreduct"/>
</dbReference>
<dbReference type="RefSeq" id="WP_175111566.1">
    <property type="nucleotide sequence ID" value="NZ_CADIKF010000020.1"/>
</dbReference>
<gene>
    <name evidence="2" type="ORF">LMG29739_02853</name>
</gene>
<protein>
    <recommendedName>
        <fullName evidence="1">NAD-dependent epimerase/dehydratase domain-containing protein</fullName>
    </recommendedName>
</protein>
<feature type="domain" description="NAD-dependent epimerase/dehydratase" evidence="1">
    <location>
        <begin position="14"/>
        <end position="223"/>
    </location>
</feature>
<organism evidence="2 3">
    <name type="scientific">Paraburkholderia solisilvae</name>
    <dbReference type="NCBI Taxonomy" id="624376"/>
    <lineage>
        <taxon>Bacteria</taxon>
        <taxon>Pseudomonadati</taxon>
        <taxon>Pseudomonadota</taxon>
        <taxon>Betaproteobacteria</taxon>
        <taxon>Burkholderiales</taxon>
        <taxon>Burkholderiaceae</taxon>
        <taxon>Paraburkholderia</taxon>
    </lineage>
</organism>
<dbReference type="GO" id="GO:0005737">
    <property type="term" value="C:cytoplasm"/>
    <property type="evidence" value="ECO:0007669"/>
    <property type="project" value="TreeGrafter"/>
</dbReference>
<accession>A0A6J5DVC1</accession>
<dbReference type="Gene3D" id="3.40.50.720">
    <property type="entry name" value="NAD(P)-binding Rossmann-like Domain"/>
    <property type="match status" value="1"/>
</dbReference>
<dbReference type="Proteomes" id="UP000494329">
    <property type="component" value="Unassembled WGS sequence"/>
</dbReference>
<name>A0A6J5DVC1_9BURK</name>
<dbReference type="PANTHER" id="PTHR48079">
    <property type="entry name" value="PROTEIN YEEZ"/>
    <property type="match status" value="1"/>
</dbReference>
<proteinExistence type="predicted"/>
<dbReference type="SUPFAM" id="SSF51735">
    <property type="entry name" value="NAD(P)-binding Rossmann-fold domains"/>
    <property type="match status" value="1"/>
</dbReference>
<dbReference type="Pfam" id="PF01370">
    <property type="entry name" value="Epimerase"/>
    <property type="match status" value="1"/>
</dbReference>
<dbReference type="GO" id="GO:0004029">
    <property type="term" value="F:aldehyde dehydrogenase (NAD+) activity"/>
    <property type="evidence" value="ECO:0007669"/>
    <property type="project" value="TreeGrafter"/>
</dbReference>
<dbReference type="PANTHER" id="PTHR48079:SF6">
    <property type="entry name" value="NAD(P)-BINDING DOMAIN-CONTAINING PROTEIN-RELATED"/>
    <property type="match status" value="1"/>
</dbReference>
<dbReference type="AlphaFoldDB" id="A0A6J5DVC1"/>
<evidence type="ECO:0000313" key="2">
    <source>
        <dbReference type="EMBL" id="CAB3758139.1"/>
    </source>
</evidence>
<evidence type="ECO:0000313" key="3">
    <source>
        <dbReference type="Proteomes" id="UP000494329"/>
    </source>
</evidence>
<dbReference type="InterPro" id="IPR036291">
    <property type="entry name" value="NAD(P)-bd_dom_sf"/>
</dbReference>
<dbReference type="EMBL" id="CADIKF010000020">
    <property type="protein sequence ID" value="CAB3758139.1"/>
    <property type="molecule type" value="Genomic_DNA"/>
</dbReference>
<keyword evidence="3" id="KW-1185">Reference proteome</keyword>
<evidence type="ECO:0000259" key="1">
    <source>
        <dbReference type="Pfam" id="PF01370"/>
    </source>
</evidence>